<protein>
    <submittedName>
        <fullName evidence="2">Uncharacterized protein</fullName>
    </submittedName>
</protein>
<sequence length="73" mass="8245">MEEPVQKTDDGAHDPRAHKYMGPWRIRTRSRVPKPGPLFVIRGTEESHYMLRGAGLTIHHQTRINSQNGGPAC</sequence>
<reference evidence="3" key="1">
    <citation type="journal article" date="2011" name="Nat. Biotechnol.">
        <title>The genomic sequence of the Chinese hamster ovary (CHO)-K1 cell line.</title>
        <authorList>
            <person name="Xu X."/>
            <person name="Nagarajan H."/>
            <person name="Lewis N.E."/>
            <person name="Pan S."/>
            <person name="Cai Z."/>
            <person name="Liu X."/>
            <person name="Chen W."/>
            <person name="Xie M."/>
            <person name="Wang W."/>
            <person name="Hammond S."/>
            <person name="Andersen M.R."/>
            <person name="Neff N."/>
            <person name="Passarelli B."/>
            <person name="Koh W."/>
            <person name="Fan H.C."/>
            <person name="Wang J."/>
            <person name="Gui Y."/>
            <person name="Lee K.H."/>
            <person name="Betenbaugh M.J."/>
            <person name="Quake S.R."/>
            <person name="Famili I."/>
            <person name="Palsson B.O."/>
            <person name="Wang J."/>
        </authorList>
    </citation>
    <scope>NUCLEOTIDE SEQUENCE [LARGE SCALE GENOMIC DNA]</scope>
    <source>
        <strain evidence="3">CHO K1 cell line</strain>
    </source>
</reference>
<dbReference type="AlphaFoldDB" id="G3IMJ7"/>
<dbReference type="EMBL" id="JH004806">
    <property type="protein sequence ID" value="EGW12075.1"/>
    <property type="molecule type" value="Genomic_DNA"/>
</dbReference>
<accession>G3IMJ7</accession>
<evidence type="ECO:0000313" key="2">
    <source>
        <dbReference type="EMBL" id="EGW12075.1"/>
    </source>
</evidence>
<dbReference type="Proteomes" id="UP000001075">
    <property type="component" value="Unassembled WGS sequence"/>
</dbReference>
<evidence type="ECO:0000256" key="1">
    <source>
        <dbReference type="SAM" id="MobiDB-lite"/>
    </source>
</evidence>
<feature type="compositionally biased region" description="Basic and acidic residues" evidence="1">
    <location>
        <begin position="1"/>
        <end position="17"/>
    </location>
</feature>
<name>G3IMJ7_CRIGR</name>
<organism evidence="2 3">
    <name type="scientific">Cricetulus griseus</name>
    <name type="common">Chinese hamster</name>
    <name type="synonym">Cricetulus barabensis griseus</name>
    <dbReference type="NCBI Taxonomy" id="10029"/>
    <lineage>
        <taxon>Eukaryota</taxon>
        <taxon>Metazoa</taxon>
        <taxon>Chordata</taxon>
        <taxon>Craniata</taxon>
        <taxon>Vertebrata</taxon>
        <taxon>Euteleostomi</taxon>
        <taxon>Mammalia</taxon>
        <taxon>Eutheria</taxon>
        <taxon>Euarchontoglires</taxon>
        <taxon>Glires</taxon>
        <taxon>Rodentia</taxon>
        <taxon>Myomorpha</taxon>
        <taxon>Muroidea</taxon>
        <taxon>Cricetidae</taxon>
        <taxon>Cricetinae</taxon>
        <taxon>Cricetulus</taxon>
    </lineage>
</organism>
<gene>
    <name evidence="2" type="ORF">I79_025137</name>
</gene>
<evidence type="ECO:0000313" key="3">
    <source>
        <dbReference type="Proteomes" id="UP000001075"/>
    </source>
</evidence>
<feature type="region of interest" description="Disordered" evidence="1">
    <location>
        <begin position="1"/>
        <end position="23"/>
    </location>
</feature>
<dbReference type="InParanoid" id="G3IMJ7"/>
<proteinExistence type="predicted"/>